<comment type="caution">
    <text evidence="2">The sequence shown here is derived from an EMBL/GenBank/DDBJ whole genome shotgun (WGS) entry which is preliminary data.</text>
</comment>
<gene>
    <name evidence="2" type="ORF">KIN_21750</name>
</gene>
<feature type="domain" description="DUF5655" evidence="1">
    <location>
        <begin position="85"/>
        <end position="162"/>
    </location>
</feature>
<dbReference type="Pfam" id="PF18899">
    <property type="entry name" value="DUF5655"/>
    <property type="match status" value="1"/>
</dbReference>
<evidence type="ECO:0000313" key="3">
    <source>
        <dbReference type="Proteomes" id="UP000436822"/>
    </source>
</evidence>
<dbReference type="Pfam" id="PF14117">
    <property type="entry name" value="DUF4287"/>
    <property type="match status" value="1"/>
</dbReference>
<proteinExistence type="predicted"/>
<dbReference type="InterPro" id="IPR025629">
    <property type="entry name" value="DUF4287"/>
</dbReference>
<organism evidence="2 3">
    <name type="scientific">Litoreibacter roseus</name>
    <dbReference type="NCBI Taxonomy" id="2601869"/>
    <lineage>
        <taxon>Bacteria</taxon>
        <taxon>Pseudomonadati</taxon>
        <taxon>Pseudomonadota</taxon>
        <taxon>Alphaproteobacteria</taxon>
        <taxon>Rhodobacterales</taxon>
        <taxon>Roseobacteraceae</taxon>
        <taxon>Litoreibacter</taxon>
    </lineage>
</organism>
<protein>
    <recommendedName>
        <fullName evidence="1">DUF5655 domain-containing protein</fullName>
    </recommendedName>
</protein>
<dbReference type="Proteomes" id="UP000436822">
    <property type="component" value="Unassembled WGS sequence"/>
</dbReference>
<dbReference type="EMBL" id="BLJE01000002">
    <property type="protein sequence ID" value="GFE65101.1"/>
    <property type="molecule type" value="Genomic_DNA"/>
</dbReference>
<dbReference type="AlphaFoldDB" id="A0A6N6JFH9"/>
<name>A0A6N6JFH9_9RHOB</name>
<evidence type="ECO:0000313" key="2">
    <source>
        <dbReference type="EMBL" id="GFE65101.1"/>
    </source>
</evidence>
<dbReference type="RefSeq" id="WP_159806768.1">
    <property type="nucleotide sequence ID" value="NZ_BLJE01000002.1"/>
</dbReference>
<dbReference type="InterPro" id="IPR043714">
    <property type="entry name" value="DUF5655"/>
</dbReference>
<sequence>MALSPGEMHARIIENLPEKTGHPLAHWLDILDRVSDDRKAHMAFLKSDQGLGHQTAVAVIREKTGDVPWSDPTDLEAALRDRIDPAYVALYDELRSHALTLDKVEVTPCKTYTGFKTTRQFAVLQPSKSEGLILGLAVSPSEHPALSEAKNVGSARITAKATAETGRETLKAMLTSAAKRS</sequence>
<evidence type="ECO:0000259" key="1">
    <source>
        <dbReference type="Pfam" id="PF18899"/>
    </source>
</evidence>
<keyword evidence="3" id="KW-1185">Reference proteome</keyword>
<dbReference type="OrthoDB" id="9809825at2"/>
<reference evidence="2 3" key="1">
    <citation type="submission" date="2019-12" db="EMBL/GenBank/DDBJ databases">
        <title>Litoreibacter badius sp. nov., a novel bacteriochlorophyll a-containing bacterium in the genus Litoreibacter.</title>
        <authorList>
            <person name="Kanamuro M."/>
            <person name="Takabe Y."/>
            <person name="Mori K."/>
            <person name="Takaichi S."/>
            <person name="Hanada S."/>
        </authorList>
    </citation>
    <scope>NUCLEOTIDE SEQUENCE [LARGE SCALE GENOMIC DNA]</scope>
    <source>
        <strain evidence="2 3">K6</strain>
    </source>
</reference>
<accession>A0A6N6JFH9</accession>